<keyword evidence="1" id="KW-0732">Signal</keyword>
<proteinExistence type="predicted"/>
<evidence type="ECO:0000256" key="1">
    <source>
        <dbReference type="SAM" id="SignalP"/>
    </source>
</evidence>
<name>A0A1R1F2I5_9BACL</name>
<dbReference type="STRING" id="297318.BK138_07155"/>
<organism evidence="2 3">
    <name type="scientific">Paenibacillus rhizosphaerae</name>
    <dbReference type="NCBI Taxonomy" id="297318"/>
    <lineage>
        <taxon>Bacteria</taxon>
        <taxon>Bacillati</taxon>
        <taxon>Bacillota</taxon>
        <taxon>Bacilli</taxon>
        <taxon>Bacillales</taxon>
        <taxon>Paenibacillaceae</taxon>
        <taxon>Paenibacillus</taxon>
    </lineage>
</organism>
<dbReference type="EMBL" id="MRTP01000001">
    <property type="protein sequence ID" value="OMF58308.1"/>
    <property type="molecule type" value="Genomic_DNA"/>
</dbReference>
<accession>A0A1R1F2I5</accession>
<feature type="signal peptide" evidence="1">
    <location>
        <begin position="1"/>
        <end position="25"/>
    </location>
</feature>
<evidence type="ECO:0008006" key="4">
    <source>
        <dbReference type="Google" id="ProtNLM"/>
    </source>
</evidence>
<dbReference type="Proteomes" id="UP000187172">
    <property type="component" value="Unassembled WGS sequence"/>
</dbReference>
<evidence type="ECO:0000313" key="3">
    <source>
        <dbReference type="Proteomes" id="UP000187172"/>
    </source>
</evidence>
<keyword evidence="3" id="KW-1185">Reference proteome</keyword>
<feature type="chain" id="PRO_5012073852" description="DUF3889 domain-containing protein" evidence="1">
    <location>
        <begin position="26"/>
        <end position="110"/>
    </location>
</feature>
<sequence length="110" mass="12263">MKWMSAVFVKSVALSLALSLSLLVAEPDPSVDPPYAKWGLIAVKEAQKKYNSEITDYLHIGRINLSPTEAEETFKLLLSRQGMPAAVLATVRFNTVTERLISIKFRDTQP</sequence>
<reference evidence="2 3" key="1">
    <citation type="submission" date="2016-11" db="EMBL/GenBank/DDBJ databases">
        <title>Paenibacillus species isolates.</title>
        <authorList>
            <person name="Beno S.M."/>
        </authorList>
    </citation>
    <scope>NUCLEOTIDE SEQUENCE [LARGE SCALE GENOMIC DNA]</scope>
    <source>
        <strain evidence="2 3">FSL R5-0378</strain>
    </source>
</reference>
<evidence type="ECO:0000313" key="2">
    <source>
        <dbReference type="EMBL" id="OMF58308.1"/>
    </source>
</evidence>
<gene>
    <name evidence="2" type="ORF">BK138_07155</name>
</gene>
<dbReference type="RefSeq" id="WP_076167758.1">
    <property type="nucleotide sequence ID" value="NZ_MRTP01000001.1"/>
</dbReference>
<dbReference type="InterPro" id="IPR024987">
    <property type="entry name" value="DUF3889"/>
</dbReference>
<dbReference type="Pfam" id="PF13028">
    <property type="entry name" value="DUF3889"/>
    <property type="match status" value="1"/>
</dbReference>
<comment type="caution">
    <text evidence="2">The sequence shown here is derived from an EMBL/GenBank/DDBJ whole genome shotgun (WGS) entry which is preliminary data.</text>
</comment>
<protein>
    <recommendedName>
        <fullName evidence="4">DUF3889 domain-containing protein</fullName>
    </recommendedName>
</protein>
<dbReference type="AlphaFoldDB" id="A0A1R1F2I5"/>
<dbReference type="Gene3D" id="3.10.450.390">
    <property type="entry name" value="Protein of unknown function DUF3889"/>
    <property type="match status" value="1"/>
</dbReference>